<dbReference type="PROSITE" id="PS50895">
    <property type="entry name" value="SURF1"/>
    <property type="match status" value="1"/>
</dbReference>
<dbReference type="Pfam" id="PF02104">
    <property type="entry name" value="SURF1"/>
    <property type="match status" value="1"/>
</dbReference>
<evidence type="ECO:0000313" key="3">
    <source>
        <dbReference type="EMBL" id="AZZ50797.1"/>
    </source>
</evidence>
<accession>A0A3Q9UX15</accession>
<feature type="region of interest" description="Disordered" evidence="2">
    <location>
        <begin position="29"/>
        <end position="81"/>
    </location>
</feature>
<sequence length="343" mass="36189">MLMTSGLDTPLRAYSTSMGDAPAGLLDQHGRRSCGAARPARGVTIRGSSHPGSLGFTGPPPPSGSAPNEERMTQSAPPQSTVWQVARRPRWLAALALALVIAGLFAALGQWQVGRAVEAAAPDSGVSETVLPLDEVAAPSRPITATADGQRVAGSSEFVPGGAEILGGRLNGEQPGWWVIARTRTADADLVVAYGWTADQEQAQSVAERLNDGAEAAPTGFTGRLVANEAAEVPAEGTDPMTLTALSIPALINRWPDPPLDVYQGYVVVDQPVSGLEAIDSPARVTDVSLNWLNVFYAIEWVVFAGFALYLWFRLVRDAWERETEEALEAAELAQSPVTASAP</sequence>
<proteinExistence type="inferred from homology"/>
<keyword evidence="1" id="KW-0472">Membrane</keyword>
<dbReference type="EMBL" id="CP028137">
    <property type="protein sequence ID" value="AZZ50797.1"/>
    <property type="molecule type" value="Genomic_DNA"/>
</dbReference>
<dbReference type="GO" id="GO:0005886">
    <property type="term" value="C:plasma membrane"/>
    <property type="evidence" value="ECO:0007669"/>
    <property type="project" value="UniProtKB-SubCell"/>
</dbReference>
<comment type="subcellular location">
    <subcellularLocation>
        <location evidence="1">Cell membrane</location>
        <topology evidence="1">Multi-pass membrane protein</topology>
    </subcellularLocation>
</comment>
<dbReference type="InterPro" id="IPR002994">
    <property type="entry name" value="Surf1/Shy1"/>
</dbReference>
<evidence type="ECO:0000256" key="2">
    <source>
        <dbReference type="SAM" id="MobiDB-lite"/>
    </source>
</evidence>
<evidence type="ECO:0000256" key="1">
    <source>
        <dbReference type="RuleBase" id="RU363076"/>
    </source>
</evidence>
<feature type="transmembrane region" description="Helical" evidence="1">
    <location>
        <begin position="91"/>
        <end position="111"/>
    </location>
</feature>
<keyword evidence="1" id="KW-1133">Transmembrane helix</keyword>
<keyword evidence="1" id="KW-1003">Cell membrane</keyword>
<keyword evidence="1" id="KW-0812">Transmembrane</keyword>
<gene>
    <name evidence="3" type="ORF">C1I64_01125</name>
</gene>
<reference evidence="3 4" key="1">
    <citation type="submission" date="2018-03" db="EMBL/GenBank/DDBJ databases">
        <title>Bacteriophage NCPPB3778 and a type I-E CRISPR drive the evolution of the US Biological Select Agent, Rathayibacter toxicus.</title>
        <authorList>
            <person name="Davis E.W.II."/>
            <person name="Tabima J.F."/>
            <person name="Weisberg A.J."/>
            <person name="Dantas Lopes L."/>
            <person name="Wiseman M.S."/>
            <person name="Wiseman M.S."/>
            <person name="Pupko T."/>
            <person name="Belcher M.S."/>
            <person name="Sechler A.J."/>
            <person name="Tancos M.A."/>
            <person name="Schroeder B.K."/>
            <person name="Murray T.D."/>
            <person name="Luster D.G."/>
            <person name="Schneider W.L."/>
            <person name="Rogers E."/>
            <person name="Andreote F.D."/>
            <person name="Grunwald N.J."/>
            <person name="Putnam M.L."/>
            <person name="Chang J.H."/>
        </authorList>
    </citation>
    <scope>NUCLEOTIDE SEQUENCE [LARGE SCALE GENOMIC DNA]</scope>
    <source>
        <strain evidence="3 4">DSM 15932</strain>
    </source>
</reference>
<organism evidence="3 4">
    <name type="scientific">Rathayibacter festucae DSM 15932</name>
    <dbReference type="NCBI Taxonomy" id="1328866"/>
    <lineage>
        <taxon>Bacteria</taxon>
        <taxon>Bacillati</taxon>
        <taxon>Actinomycetota</taxon>
        <taxon>Actinomycetes</taxon>
        <taxon>Micrococcales</taxon>
        <taxon>Microbacteriaceae</taxon>
        <taxon>Rathayibacter</taxon>
    </lineage>
</organism>
<dbReference type="Proteomes" id="UP000285317">
    <property type="component" value="Chromosome"/>
</dbReference>
<name>A0A3Q9UX15_9MICO</name>
<evidence type="ECO:0000313" key="4">
    <source>
        <dbReference type="Proteomes" id="UP000285317"/>
    </source>
</evidence>
<dbReference type="AlphaFoldDB" id="A0A3Q9UX15"/>
<protein>
    <recommendedName>
        <fullName evidence="1">SURF1-like protein</fullName>
    </recommendedName>
</protein>
<comment type="similarity">
    <text evidence="1">Belongs to the SURF1 family.</text>
</comment>
<feature type="transmembrane region" description="Helical" evidence="1">
    <location>
        <begin position="292"/>
        <end position="313"/>
    </location>
</feature>
<dbReference type="KEGG" id="rfs:C1I64_01125"/>